<dbReference type="AlphaFoldDB" id="A0A6B1FYV2"/>
<feature type="domain" description="Amidohydrolase-related" evidence="2">
    <location>
        <begin position="16"/>
        <end position="119"/>
    </location>
</feature>
<dbReference type="SUPFAM" id="SSF51556">
    <property type="entry name" value="Metallo-dependent hydrolases"/>
    <property type="match status" value="1"/>
</dbReference>
<organism evidence="3">
    <name type="scientific">Caldilineaceae bacterium SB0675_bin_29</name>
    <dbReference type="NCBI Taxonomy" id="2605266"/>
    <lineage>
        <taxon>Bacteria</taxon>
        <taxon>Bacillati</taxon>
        <taxon>Chloroflexota</taxon>
        <taxon>Caldilineae</taxon>
        <taxon>Caldilineales</taxon>
        <taxon>Caldilineaceae</taxon>
    </lineage>
</organism>
<comment type="similarity">
    <text evidence="1">Belongs to the metallo-dependent hydrolases superfamily.</text>
</comment>
<dbReference type="InterPro" id="IPR006680">
    <property type="entry name" value="Amidohydro-rel"/>
</dbReference>
<sequence>NLTIADHTDRDDPFWHDRQQWMDGIDALAALPNTICKISGIIARTRPGWTAADLAPAVNHCLDSFGPDRVVFGGDWPVCTLGADATYRAWVEALKEIIADRSETEQRKLLHDNAAAFYALA</sequence>
<name>A0A6B1FYV2_9CHLR</name>
<comment type="caution">
    <text evidence="3">The sequence shown here is derived from an EMBL/GenBank/DDBJ whole genome shotgun (WGS) entry which is preliminary data.</text>
</comment>
<protein>
    <submittedName>
        <fullName evidence="3">Amidohydrolase family protein</fullName>
    </submittedName>
</protein>
<dbReference type="PANTHER" id="PTHR43569:SF2">
    <property type="entry name" value="AMIDOHYDROLASE-RELATED DOMAIN-CONTAINING PROTEIN"/>
    <property type="match status" value="1"/>
</dbReference>
<dbReference type="InterPro" id="IPR052350">
    <property type="entry name" value="Metallo-dep_Lactonases"/>
</dbReference>
<dbReference type="GO" id="GO:0016787">
    <property type="term" value="F:hydrolase activity"/>
    <property type="evidence" value="ECO:0007669"/>
    <property type="project" value="UniProtKB-KW"/>
</dbReference>
<accession>A0A6B1FYV2</accession>
<dbReference type="PANTHER" id="PTHR43569">
    <property type="entry name" value="AMIDOHYDROLASE"/>
    <property type="match status" value="1"/>
</dbReference>
<evidence type="ECO:0000313" key="3">
    <source>
        <dbReference type="EMBL" id="MYH62333.1"/>
    </source>
</evidence>
<evidence type="ECO:0000256" key="1">
    <source>
        <dbReference type="ARBA" id="ARBA00038310"/>
    </source>
</evidence>
<dbReference type="Pfam" id="PF04909">
    <property type="entry name" value="Amidohydro_2"/>
    <property type="match status" value="1"/>
</dbReference>
<dbReference type="Gene3D" id="3.20.20.140">
    <property type="entry name" value="Metal-dependent hydrolases"/>
    <property type="match status" value="1"/>
</dbReference>
<feature type="non-terminal residue" evidence="3">
    <location>
        <position position="1"/>
    </location>
</feature>
<proteinExistence type="inferred from homology"/>
<dbReference type="InterPro" id="IPR032466">
    <property type="entry name" value="Metal_Hydrolase"/>
</dbReference>
<dbReference type="EMBL" id="VYDA01000416">
    <property type="protein sequence ID" value="MYH62333.1"/>
    <property type="molecule type" value="Genomic_DNA"/>
</dbReference>
<gene>
    <name evidence="3" type="ORF">F4148_11440</name>
</gene>
<keyword evidence="3" id="KW-0378">Hydrolase</keyword>
<reference evidence="3" key="1">
    <citation type="submission" date="2019-09" db="EMBL/GenBank/DDBJ databases">
        <title>Characterisation of the sponge microbiome using genome-centric metagenomics.</title>
        <authorList>
            <person name="Engelberts J.P."/>
            <person name="Robbins S.J."/>
            <person name="De Goeij J.M."/>
            <person name="Aranda M."/>
            <person name="Bell S.C."/>
            <person name="Webster N.S."/>
        </authorList>
    </citation>
    <scope>NUCLEOTIDE SEQUENCE</scope>
    <source>
        <strain evidence="3">SB0675_bin_29</strain>
    </source>
</reference>
<evidence type="ECO:0000259" key="2">
    <source>
        <dbReference type="Pfam" id="PF04909"/>
    </source>
</evidence>